<organism evidence="8 9">
    <name type="scientific">Leeia speluncae</name>
    <dbReference type="NCBI Taxonomy" id="2884804"/>
    <lineage>
        <taxon>Bacteria</taxon>
        <taxon>Pseudomonadati</taxon>
        <taxon>Pseudomonadota</taxon>
        <taxon>Betaproteobacteria</taxon>
        <taxon>Neisseriales</taxon>
        <taxon>Leeiaceae</taxon>
        <taxon>Leeia</taxon>
    </lineage>
</organism>
<keyword evidence="5 6" id="KW-0472">Membrane</keyword>
<dbReference type="InterPro" id="IPR051258">
    <property type="entry name" value="Diverse_Substrate_Transporter"/>
</dbReference>
<feature type="transmembrane region" description="Helical" evidence="6">
    <location>
        <begin position="145"/>
        <end position="165"/>
    </location>
</feature>
<comment type="caution">
    <text evidence="8">The sequence shown here is derived from an EMBL/GenBank/DDBJ whole genome shotgun (WGS) entry which is preliminary data.</text>
</comment>
<feature type="transmembrane region" description="Helical" evidence="6">
    <location>
        <begin position="260"/>
        <end position="279"/>
    </location>
</feature>
<evidence type="ECO:0000256" key="1">
    <source>
        <dbReference type="ARBA" id="ARBA00004651"/>
    </source>
</evidence>
<keyword evidence="2" id="KW-1003">Cell membrane</keyword>
<gene>
    <name evidence="8" type="ORF">LIN78_12940</name>
</gene>
<evidence type="ECO:0000259" key="7">
    <source>
        <dbReference type="Pfam" id="PF00892"/>
    </source>
</evidence>
<dbReference type="InterPro" id="IPR037185">
    <property type="entry name" value="EmrE-like"/>
</dbReference>
<dbReference type="Proteomes" id="UP001165395">
    <property type="component" value="Unassembled WGS sequence"/>
</dbReference>
<keyword evidence="3 6" id="KW-0812">Transmembrane</keyword>
<feature type="transmembrane region" description="Helical" evidence="6">
    <location>
        <begin position="31"/>
        <end position="54"/>
    </location>
</feature>
<keyword evidence="4 6" id="KW-1133">Transmembrane helix</keyword>
<sequence length="288" mass="31399">MTLSLLPYFASLHIAVFLFGAAGVLGKLIAISPLLLVVGRTFFATLSLSPIVFGKKNGTSHQLLPKHIWLTGGLLALHWVSFFAAVQSASVAIGLMGFASFPLFVAFLEPWIFKEKRFRSDLIAAVAVMIGMFFMLQGAEWDAHSLAGLLWGILSGLTFALLVIANRWFGESHDAQLLAWQQNLIACLVLLPFIDYPVSLTSKEWLLLAGLGVIFTALSHCLFLYSLKKISARLASLTAMLEPVYGILLAWLLLKESLPLMTMIGAAIILLTTSIATFCKTLDKKAAN</sequence>
<feature type="transmembrane region" description="Helical" evidence="6">
    <location>
        <begin position="91"/>
        <end position="108"/>
    </location>
</feature>
<evidence type="ECO:0000256" key="3">
    <source>
        <dbReference type="ARBA" id="ARBA00022692"/>
    </source>
</evidence>
<feature type="transmembrane region" description="Helical" evidence="6">
    <location>
        <begin position="120"/>
        <end position="139"/>
    </location>
</feature>
<accession>A0ABS8D8V1</accession>
<evidence type="ECO:0000313" key="9">
    <source>
        <dbReference type="Proteomes" id="UP001165395"/>
    </source>
</evidence>
<dbReference type="RefSeq" id="WP_227181263.1">
    <property type="nucleotide sequence ID" value="NZ_JAJBZT010000007.1"/>
</dbReference>
<keyword evidence="9" id="KW-1185">Reference proteome</keyword>
<evidence type="ECO:0000313" key="8">
    <source>
        <dbReference type="EMBL" id="MCB6184453.1"/>
    </source>
</evidence>
<feature type="transmembrane region" description="Helical" evidence="6">
    <location>
        <begin position="206"/>
        <end position="227"/>
    </location>
</feature>
<reference evidence="8" key="1">
    <citation type="submission" date="2021-10" db="EMBL/GenBank/DDBJ databases">
        <title>The complete genome sequence of Leeia sp. TBRC 13508.</title>
        <authorList>
            <person name="Charoenyingcharoen P."/>
            <person name="Yukphan P."/>
        </authorList>
    </citation>
    <scope>NUCLEOTIDE SEQUENCE</scope>
    <source>
        <strain evidence="8">TBRC 13508</strain>
    </source>
</reference>
<evidence type="ECO:0000256" key="4">
    <source>
        <dbReference type="ARBA" id="ARBA00022989"/>
    </source>
</evidence>
<dbReference type="InterPro" id="IPR000620">
    <property type="entry name" value="EamA_dom"/>
</dbReference>
<proteinExistence type="predicted"/>
<evidence type="ECO:0000256" key="6">
    <source>
        <dbReference type="SAM" id="Phobius"/>
    </source>
</evidence>
<feature type="transmembrane region" description="Helical" evidence="6">
    <location>
        <begin position="234"/>
        <end position="254"/>
    </location>
</feature>
<dbReference type="Pfam" id="PF00892">
    <property type="entry name" value="EamA"/>
    <property type="match status" value="2"/>
</dbReference>
<name>A0ABS8D8V1_9NEIS</name>
<dbReference type="PANTHER" id="PTHR42920:SF5">
    <property type="entry name" value="EAMA DOMAIN-CONTAINING PROTEIN"/>
    <property type="match status" value="1"/>
</dbReference>
<evidence type="ECO:0000256" key="2">
    <source>
        <dbReference type="ARBA" id="ARBA00022475"/>
    </source>
</evidence>
<feature type="transmembrane region" description="Helical" evidence="6">
    <location>
        <begin position="5"/>
        <end position="25"/>
    </location>
</feature>
<dbReference type="EMBL" id="JAJBZT010000007">
    <property type="protein sequence ID" value="MCB6184453.1"/>
    <property type="molecule type" value="Genomic_DNA"/>
</dbReference>
<protein>
    <submittedName>
        <fullName evidence="8">DMT family transporter</fullName>
    </submittedName>
</protein>
<feature type="transmembrane region" description="Helical" evidence="6">
    <location>
        <begin position="66"/>
        <end position="85"/>
    </location>
</feature>
<dbReference type="SUPFAM" id="SSF103481">
    <property type="entry name" value="Multidrug resistance efflux transporter EmrE"/>
    <property type="match status" value="2"/>
</dbReference>
<feature type="domain" description="EamA" evidence="7">
    <location>
        <begin position="147"/>
        <end position="275"/>
    </location>
</feature>
<feature type="domain" description="EamA" evidence="7">
    <location>
        <begin position="14"/>
        <end position="136"/>
    </location>
</feature>
<comment type="subcellular location">
    <subcellularLocation>
        <location evidence="1">Cell membrane</location>
        <topology evidence="1">Multi-pass membrane protein</topology>
    </subcellularLocation>
</comment>
<evidence type="ECO:0000256" key="5">
    <source>
        <dbReference type="ARBA" id="ARBA00023136"/>
    </source>
</evidence>
<dbReference type="PANTHER" id="PTHR42920">
    <property type="entry name" value="OS03G0707200 PROTEIN-RELATED"/>
    <property type="match status" value="1"/>
</dbReference>